<keyword evidence="1" id="KW-1133">Transmembrane helix</keyword>
<feature type="transmembrane region" description="Helical" evidence="1">
    <location>
        <begin position="46"/>
        <end position="68"/>
    </location>
</feature>
<dbReference type="EMBL" id="AM746676">
    <property type="protein sequence ID" value="CAN95729.1"/>
    <property type="molecule type" value="Genomic_DNA"/>
</dbReference>
<dbReference type="Proteomes" id="UP000002139">
    <property type="component" value="Chromosome"/>
</dbReference>
<dbReference type="KEGG" id="scl:sce5566"/>
<evidence type="ECO:0000256" key="1">
    <source>
        <dbReference type="SAM" id="Phobius"/>
    </source>
</evidence>
<accession>A9G368</accession>
<evidence type="ECO:0000313" key="2">
    <source>
        <dbReference type="EMBL" id="CAN95729.1"/>
    </source>
</evidence>
<name>A9G368_SORC5</name>
<sequence length="182" mass="20066">MRSSPRFGKRCPALVQSFLADNPRWDSRSTWLDGLFLSRCDVHDGVLHVAGGVFLIISGATFIAPLAASLRADETGLTALAIRFGDATAGPIPYDGRFSWHKLAFPDDGYYRALSLMRQRIASSMLFDGERFCPTRLAIMESARSACATWKDDSGAPRRTTHYIQPIKILIIAPFEHGCVSS</sequence>
<keyword evidence="1" id="KW-0812">Transmembrane</keyword>
<evidence type="ECO:0000313" key="3">
    <source>
        <dbReference type="Proteomes" id="UP000002139"/>
    </source>
</evidence>
<protein>
    <submittedName>
        <fullName evidence="2">Membrane protein</fullName>
    </submittedName>
</protein>
<dbReference type="AlphaFoldDB" id="A9G368"/>
<organism evidence="2 3">
    <name type="scientific">Sorangium cellulosum (strain So ce56)</name>
    <name type="common">Polyangium cellulosum (strain So ce56)</name>
    <dbReference type="NCBI Taxonomy" id="448385"/>
    <lineage>
        <taxon>Bacteria</taxon>
        <taxon>Pseudomonadati</taxon>
        <taxon>Myxococcota</taxon>
        <taxon>Polyangia</taxon>
        <taxon>Polyangiales</taxon>
        <taxon>Polyangiaceae</taxon>
        <taxon>Sorangium</taxon>
    </lineage>
</organism>
<proteinExistence type="predicted"/>
<keyword evidence="3" id="KW-1185">Reference proteome</keyword>
<gene>
    <name evidence="2" type="ordered locus">sce5566</name>
</gene>
<keyword evidence="1" id="KW-0472">Membrane</keyword>
<reference evidence="2 3" key="1">
    <citation type="journal article" date="2007" name="Nat. Biotechnol.">
        <title>Complete genome sequence of the myxobacterium Sorangium cellulosum.</title>
        <authorList>
            <person name="Schneiker S."/>
            <person name="Perlova O."/>
            <person name="Kaiser O."/>
            <person name="Gerth K."/>
            <person name="Alici A."/>
            <person name="Altmeyer M.O."/>
            <person name="Bartels D."/>
            <person name="Bekel T."/>
            <person name="Beyer S."/>
            <person name="Bode E."/>
            <person name="Bode H.B."/>
            <person name="Bolten C.J."/>
            <person name="Choudhuri J.V."/>
            <person name="Doss S."/>
            <person name="Elnakady Y.A."/>
            <person name="Frank B."/>
            <person name="Gaigalat L."/>
            <person name="Goesmann A."/>
            <person name="Groeger C."/>
            <person name="Gross F."/>
            <person name="Jelsbak L."/>
            <person name="Jelsbak L."/>
            <person name="Kalinowski J."/>
            <person name="Kegler C."/>
            <person name="Knauber T."/>
            <person name="Konietzny S."/>
            <person name="Kopp M."/>
            <person name="Krause L."/>
            <person name="Krug D."/>
            <person name="Linke B."/>
            <person name="Mahmud T."/>
            <person name="Martinez-Arias R."/>
            <person name="McHardy A.C."/>
            <person name="Merai M."/>
            <person name="Meyer F."/>
            <person name="Mormann S."/>
            <person name="Munoz-Dorado J."/>
            <person name="Perez J."/>
            <person name="Pradella S."/>
            <person name="Rachid S."/>
            <person name="Raddatz G."/>
            <person name="Rosenau F."/>
            <person name="Rueckert C."/>
            <person name="Sasse F."/>
            <person name="Scharfe M."/>
            <person name="Schuster S.C."/>
            <person name="Suen G."/>
            <person name="Treuner-Lange A."/>
            <person name="Velicer G.J."/>
            <person name="Vorholter F.-J."/>
            <person name="Weissman K.J."/>
            <person name="Welch R.D."/>
            <person name="Wenzel S.C."/>
            <person name="Whitworth D.E."/>
            <person name="Wilhelm S."/>
            <person name="Wittmann C."/>
            <person name="Bloecker H."/>
            <person name="Puehler A."/>
            <person name="Mueller R."/>
        </authorList>
    </citation>
    <scope>NUCLEOTIDE SEQUENCE [LARGE SCALE GENOMIC DNA]</scope>
    <source>
        <strain evidence="3">So ce56</strain>
    </source>
</reference>
<dbReference type="HOGENOM" id="CLU_1481097_0_0_7"/>